<evidence type="ECO:0000256" key="2">
    <source>
        <dbReference type="ARBA" id="ARBA00023002"/>
    </source>
</evidence>
<dbReference type="InterPro" id="IPR011051">
    <property type="entry name" value="RmlC_Cupin_sf"/>
</dbReference>
<dbReference type="EMBL" id="FOZS01000003">
    <property type="protein sequence ID" value="SFS89488.1"/>
    <property type="molecule type" value="Genomic_DNA"/>
</dbReference>
<keyword evidence="2" id="KW-0560">Oxidoreductase</keyword>
<dbReference type="AlphaFoldDB" id="A0A1I6TK23"/>
<sequence length="401" mass="45202">MPTAETVFSGTTVDGVKRSNGVAFAFVRLSNTLMVILVQHASMAQQEPDEQVELSSSTRSHLEEQNLRPLWEVEDTMGNVYDDLEPDIWKWEDIQTAIDNIEDDIPIDDLPPGFQRRVTVPINTGMENAISNTIYVGVQTVSPGETAPAHRHGANALRFTIDGHEEMKTVVAGEEFPMHDNDLITTPQWEWHDHVNDSDETATWLDVLDLPLILDSLNARNVFENHELDRQPVTKTQGYWDSQYGRARPTEAAKDDSIPGPFEGTADPTPPYRFKWRETHETLRQRADNDTPDPYDGYSMAYVNPNSGSPPLFPTMSFRSQLLNEGPTDAHFHNATEVFFVIEGEGATHVDGEALEWSERDIFVVPPGTKHHHEPDDEAILLGMSDRPVYEAFNFYTEAEA</sequence>
<keyword evidence="1 5" id="KW-0223">Dioxygenase</keyword>
<accession>A0A1I6TK23</accession>
<organism evidence="5 6">
    <name type="scientific">Halostagnicola kamekurae</name>
    <dbReference type="NCBI Taxonomy" id="619731"/>
    <lineage>
        <taxon>Archaea</taxon>
        <taxon>Methanobacteriati</taxon>
        <taxon>Methanobacteriota</taxon>
        <taxon>Stenosarchaea group</taxon>
        <taxon>Halobacteria</taxon>
        <taxon>Halobacteriales</taxon>
        <taxon>Natrialbaceae</taxon>
        <taxon>Halostagnicola</taxon>
    </lineage>
</organism>
<dbReference type="InterPro" id="IPR014710">
    <property type="entry name" value="RmlC-like_jellyroll"/>
</dbReference>
<name>A0A1I6TK23_9EURY</name>
<dbReference type="InterPro" id="IPR047183">
    <property type="entry name" value="GDO-like"/>
</dbReference>
<evidence type="ECO:0000259" key="4">
    <source>
        <dbReference type="Pfam" id="PF07883"/>
    </source>
</evidence>
<dbReference type="CDD" id="cd06992">
    <property type="entry name" value="cupin_GDO-like_C"/>
    <property type="match status" value="1"/>
</dbReference>
<feature type="region of interest" description="Disordered" evidence="3">
    <location>
        <begin position="235"/>
        <end position="273"/>
    </location>
</feature>
<evidence type="ECO:0000256" key="1">
    <source>
        <dbReference type="ARBA" id="ARBA00022964"/>
    </source>
</evidence>
<feature type="domain" description="Cupin type-2" evidence="4">
    <location>
        <begin position="329"/>
        <end position="374"/>
    </location>
</feature>
<dbReference type="GO" id="GO:0051213">
    <property type="term" value="F:dioxygenase activity"/>
    <property type="evidence" value="ECO:0007669"/>
    <property type="project" value="UniProtKB-KW"/>
</dbReference>
<feature type="domain" description="Cupin type-2" evidence="4">
    <location>
        <begin position="138"/>
        <end position="207"/>
    </location>
</feature>
<dbReference type="SUPFAM" id="SSF51182">
    <property type="entry name" value="RmlC-like cupins"/>
    <property type="match status" value="1"/>
</dbReference>
<keyword evidence="6" id="KW-1185">Reference proteome</keyword>
<dbReference type="InterPro" id="IPR013096">
    <property type="entry name" value="Cupin_2"/>
</dbReference>
<dbReference type="PANTHER" id="PTHR41517">
    <property type="entry name" value="1,2-DIOXYGENASE PROTEIN-RELATED"/>
    <property type="match status" value="1"/>
</dbReference>
<dbReference type="Pfam" id="PF07883">
    <property type="entry name" value="Cupin_2"/>
    <property type="match status" value="2"/>
</dbReference>
<evidence type="ECO:0000313" key="6">
    <source>
        <dbReference type="Proteomes" id="UP000199199"/>
    </source>
</evidence>
<dbReference type="Proteomes" id="UP000199199">
    <property type="component" value="Unassembled WGS sequence"/>
</dbReference>
<protein>
    <submittedName>
        <fullName evidence="5">Gentisate 1,2-dioxygenase</fullName>
    </submittedName>
</protein>
<dbReference type="PANTHER" id="PTHR41517:SF1">
    <property type="entry name" value="CUPIN"/>
    <property type="match status" value="1"/>
</dbReference>
<reference evidence="6" key="1">
    <citation type="submission" date="2016-10" db="EMBL/GenBank/DDBJ databases">
        <authorList>
            <person name="Varghese N."/>
            <person name="Submissions S."/>
        </authorList>
    </citation>
    <scope>NUCLEOTIDE SEQUENCE [LARGE SCALE GENOMIC DNA]</scope>
    <source>
        <strain evidence="6">DSM 22427</strain>
    </source>
</reference>
<dbReference type="CDD" id="cd02216">
    <property type="entry name" value="cupin_GDO-like_N"/>
    <property type="match status" value="1"/>
</dbReference>
<gene>
    <name evidence="5" type="ORF">SAMN04488556_3174</name>
</gene>
<proteinExistence type="predicted"/>
<evidence type="ECO:0000256" key="3">
    <source>
        <dbReference type="SAM" id="MobiDB-lite"/>
    </source>
</evidence>
<feature type="compositionally biased region" description="Basic and acidic residues" evidence="3">
    <location>
        <begin position="248"/>
        <end position="257"/>
    </location>
</feature>
<dbReference type="Gene3D" id="2.60.120.10">
    <property type="entry name" value="Jelly Rolls"/>
    <property type="match status" value="1"/>
</dbReference>
<evidence type="ECO:0000313" key="5">
    <source>
        <dbReference type="EMBL" id="SFS89488.1"/>
    </source>
</evidence>